<name>A0A2N9H8S5_FAGSY</name>
<dbReference type="PROSITE" id="PS50878">
    <property type="entry name" value="RT_POL"/>
    <property type="match status" value="1"/>
</dbReference>
<feature type="compositionally biased region" description="Basic and acidic residues" evidence="2">
    <location>
        <begin position="372"/>
        <end position="384"/>
    </location>
</feature>
<feature type="compositionally biased region" description="Polar residues" evidence="2">
    <location>
        <begin position="340"/>
        <end position="349"/>
    </location>
</feature>
<dbReference type="InterPro" id="IPR026960">
    <property type="entry name" value="RVT-Znf"/>
</dbReference>
<accession>A0A2N9H8S5</accession>
<dbReference type="GO" id="GO:0003676">
    <property type="term" value="F:nucleic acid binding"/>
    <property type="evidence" value="ECO:0007669"/>
    <property type="project" value="InterPro"/>
</dbReference>
<feature type="compositionally biased region" description="Basic and acidic residues" evidence="2">
    <location>
        <begin position="7"/>
        <end position="31"/>
    </location>
</feature>
<dbReference type="InterPro" id="IPR000477">
    <property type="entry name" value="RT_dom"/>
</dbReference>
<feature type="region of interest" description="Disordered" evidence="2">
    <location>
        <begin position="324"/>
        <end position="388"/>
    </location>
</feature>
<dbReference type="InterPro" id="IPR025558">
    <property type="entry name" value="DUF4283"/>
</dbReference>
<dbReference type="Pfam" id="PF13456">
    <property type="entry name" value="RVT_3"/>
    <property type="match status" value="1"/>
</dbReference>
<dbReference type="CDD" id="cd01650">
    <property type="entry name" value="RT_nLTR_like"/>
    <property type="match status" value="1"/>
</dbReference>
<dbReference type="Gene3D" id="3.60.10.10">
    <property type="entry name" value="Endonuclease/exonuclease/phosphatase"/>
    <property type="match status" value="1"/>
</dbReference>
<protein>
    <recommendedName>
        <fullName evidence="6">CCHC-type domain-containing protein</fullName>
    </recommendedName>
</protein>
<dbReference type="Pfam" id="PF13966">
    <property type="entry name" value="zf-RVT"/>
    <property type="match status" value="1"/>
</dbReference>
<feature type="compositionally biased region" description="Polar residues" evidence="2">
    <location>
        <begin position="451"/>
        <end position="462"/>
    </location>
</feature>
<feature type="domain" description="Reverse transcriptase" evidence="4">
    <location>
        <begin position="1071"/>
        <end position="1352"/>
    </location>
</feature>
<dbReference type="InterPro" id="IPR036397">
    <property type="entry name" value="RNaseH_sf"/>
</dbReference>
<dbReference type="InterPro" id="IPR002156">
    <property type="entry name" value="RNaseH_domain"/>
</dbReference>
<proteinExistence type="predicted"/>
<keyword evidence="1" id="KW-0862">Zinc</keyword>
<evidence type="ECO:0000256" key="1">
    <source>
        <dbReference type="PROSITE-ProRule" id="PRU00047"/>
    </source>
</evidence>
<dbReference type="InterPro" id="IPR043502">
    <property type="entry name" value="DNA/RNA_pol_sf"/>
</dbReference>
<dbReference type="PROSITE" id="PS50158">
    <property type="entry name" value="ZF_CCHC"/>
    <property type="match status" value="1"/>
</dbReference>
<evidence type="ECO:0000259" key="4">
    <source>
        <dbReference type="PROSITE" id="PS50878"/>
    </source>
</evidence>
<sequence length="1785" mass="199570">MECEFSDIDKISTEEKEELKRSTKKIKENPRESAGGLSLSTGSYRDKLLGEIPGAFLKAFDLDKTPADFSDLEEDVDETGDDIQEVVDGVANVILSKDTQRRIRSKWAHSLIIKVFGRSVGFHFLHARIMSLWKPAGRLDCVDLGHGFFLIRFGLVEDFDKVLRGGPWFIGDHYLTIRPWEPNFKPSTANCSAVAVWARFPELPIEYYEESVLKSIGRALGPVLKIDTQTASESRGRYARICVQVNLDIPLTRAVRLGNLYQSVVYEGLNLLCFSCGRLGHRKENCPYTIQGPVLPPVDDVVILEPKEVKEVAGNISAEYGPWNLVQHRKSGRNTDSKKPTNPSKSHNFIPSVIGRDRAHGSRTPFCSPVADTHDRSESKRKLQDQSLLPAGSSQLHATIPPSPFDNVVSAHYSGTLPSPEASSSTRVLDSRSDDRPVLSKGKVKERRNGTNRSKPLGNISQRKNHGGPSSDAGPHKSHTNGNTRVVRPGAHDSLEVHISNNEGKPNSGFPPLLRSGVANLEKPLVGVLDRPTSSKNGELSSVEDASINFSGANLVRIESLRATNRKENAGGATNCNLLSGQQNSEETDPSVSPKFSFQSPGVPKGDEHGHHGSYCNLDERRQSHQATRVGGARAKEITDTLPFDGAIHADTIGYAGGIWLLWNSELVDVSVLAATEQEIHAVVKVLSSNFSWLLSSIYASPRFLERKLLWNNLSQVATLHNLPWLLVGDFNEVLSSDDKFGGLPVRLGRSQLFNNCLNDCSMIDLGFHGPRFTWSNLREVRYLIQERLDRGFANAAWREAYPEASVHHLTRTHSDHCPVLVCLDKPPSLRLPRPFIFQPVWLSHPTFNMVVTDSWDIVLPLESNVIGFTEAVMKWNRDVFGNIFWKKKNLIARLRGIQSSLATNPNAFLVNLEKTLRFEYLTVLQQEEDFWSVKSRYNWLIQGDRNTAFFHASTLVRRKRNRIFSIQDNMGNWIHLESEIAALVRHGFMELFCTSMTSAPRSVWSVNNWKACISVDDSLALSNPISPEEVKAALWTMKPFKAPGPDGLHAGFFQHTWPIVGVNVIKEVQDIFRSGVMPSFLNQTLITLIPKCVGADCLNKFRPIGLCNTIYKVVTKIIVLRLRPLLNHLISPLQTAFVPGRKGLDNMIIVQELVHSLSLKKGKVGFMAIKIDLEKAYDRLEWHFIRDMLIFFKIPDYIAQVIMSCVSTSSISVLLNGGKLDPFLPSRGIRQGDPLSPYLFIMCMEFLSFLIHERCEEQLWDPIKAARNGPAFSHLFFADDLVLFAKADRKNCQSVKEVLESFCDLSGQKVNLNKSKVFFSPNVSPTLRSEFCAVLGFESTPNLGKYLGFPIKHIGSSSQDYDFVVERVQSKLTGWKANLLSMQGRVILAQSVTSAIPSYVMQGVLLPGKTLAALDRLTRNFIWGSSATKKKLHLVSWKKIAKPKADGGLGIMAAKPKNLALAAKLCWRFKSNPHETWVKVLKGKLSIKAVPIRRDSIGEDSLIWNSSTNGDFDSKDAYLLALGNINGNLGFVDQWIWNLNIPPKIQYFLWKCAHHSLPVKTTLVRRRIIEAPICDICLNSDETILHVLRDCRVAHQFWLDSGLAPSNPFFLGDIDMDWLRSNACNTSKIPGKCFTWNYFFLFGIWQLWIQRNKSIFQVSNPNPLLFSVVENLVLEFFYCVLQPPVCRSKVVKHVRWEKPNQNFFKLNTDGSASINSGFAGGGGLIRNSAGDWIMGFMRNIGCTGSAAAELWALRDGLSLCVQLQLHAVEIELDAQGVTQATTSN</sequence>
<keyword evidence="1" id="KW-0863">Zinc-finger</keyword>
<dbReference type="InterPro" id="IPR012337">
    <property type="entry name" value="RNaseH-like_sf"/>
</dbReference>
<dbReference type="SUPFAM" id="SSF56219">
    <property type="entry name" value="DNase I-like"/>
    <property type="match status" value="1"/>
</dbReference>
<dbReference type="EMBL" id="OIVN01003029">
    <property type="protein sequence ID" value="SPD08305.1"/>
    <property type="molecule type" value="Genomic_DNA"/>
</dbReference>
<evidence type="ECO:0000259" key="3">
    <source>
        <dbReference type="PROSITE" id="PS50158"/>
    </source>
</evidence>
<keyword evidence="1" id="KW-0479">Metal-binding</keyword>
<feature type="region of interest" description="Disordered" evidence="2">
    <location>
        <begin position="411"/>
        <end position="488"/>
    </location>
</feature>
<dbReference type="InterPro" id="IPR001878">
    <property type="entry name" value="Znf_CCHC"/>
</dbReference>
<feature type="region of interest" description="Disordered" evidence="2">
    <location>
        <begin position="1"/>
        <end position="39"/>
    </location>
</feature>
<feature type="domain" description="CCHC-type" evidence="3">
    <location>
        <begin position="273"/>
        <end position="287"/>
    </location>
</feature>
<reference evidence="5" key="1">
    <citation type="submission" date="2018-02" db="EMBL/GenBank/DDBJ databases">
        <authorList>
            <person name="Cohen D.B."/>
            <person name="Kent A.D."/>
        </authorList>
    </citation>
    <scope>NUCLEOTIDE SEQUENCE</scope>
</reference>
<dbReference type="InterPro" id="IPR036691">
    <property type="entry name" value="Endo/exonu/phosph_ase_sf"/>
</dbReference>
<evidence type="ECO:0008006" key="6">
    <source>
        <dbReference type="Google" id="ProtNLM"/>
    </source>
</evidence>
<gene>
    <name evidence="5" type="ORF">FSB_LOCUS36187</name>
</gene>
<organism evidence="5">
    <name type="scientific">Fagus sylvatica</name>
    <name type="common">Beechnut</name>
    <dbReference type="NCBI Taxonomy" id="28930"/>
    <lineage>
        <taxon>Eukaryota</taxon>
        <taxon>Viridiplantae</taxon>
        <taxon>Streptophyta</taxon>
        <taxon>Embryophyta</taxon>
        <taxon>Tracheophyta</taxon>
        <taxon>Spermatophyta</taxon>
        <taxon>Magnoliopsida</taxon>
        <taxon>eudicotyledons</taxon>
        <taxon>Gunneridae</taxon>
        <taxon>Pentapetalae</taxon>
        <taxon>rosids</taxon>
        <taxon>fabids</taxon>
        <taxon>Fagales</taxon>
        <taxon>Fagaceae</taxon>
        <taxon>Fagus</taxon>
    </lineage>
</organism>
<dbReference type="SUPFAM" id="SSF53098">
    <property type="entry name" value="Ribonuclease H-like"/>
    <property type="match status" value="1"/>
</dbReference>
<evidence type="ECO:0000256" key="2">
    <source>
        <dbReference type="SAM" id="MobiDB-lite"/>
    </source>
</evidence>
<feature type="region of interest" description="Disordered" evidence="2">
    <location>
        <begin position="568"/>
        <end position="632"/>
    </location>
</feature>
<feature type="compositionally biased region" description="Polar residues" evidence="2">
    <location>
        <begin position="572"/>
        <end position="600"/>
    </location>
</feature>
<feature type="compositionally biased region" description="Basic and acidic residues" evidence="2">
    <location>
        <begin position="429"/>
        <end position="438"/>
    </location>
</feature>
<dbReference type="PANTHER" id="PTHR33116:SF70">
    <property type="entry name" value="NON-LTR RETROELEMENT REVERSE TRANSCRIPTASE-LIKE PROTEIN"/>
    <property type="match status" value="1"/>
</dbReference>
<dbReference type="PANTHER" id="PTHR33116">
    <property type="entry name" value="REVERSE TRANSCRIPTASE ZINC-BINDING DOMAIN-CONTAINING PROTEIN-RELATED-RELATED"/>
    <property type="match status" value="1"/>
</dbReference>
<dbReference type="Pfam" id="PF14111">
    <property type="entry name" value="DUF4283"/>
    <property type="match status" value="1"/>
</dbReference>
<evidence type="ECO:0000313" key="5">
    <source>
        <dbReference type="EMBL" id="SPD08305.1"/>
    </source>
</evidence>
<dbReference type="GO" id="GO:0008270">
    <property type="term" value="F:zinc ion binding"/>
    <property type="evidence" value="ECO:0007669"/>
    <property type="project" value="UniProtKB-KW"/>
</dbReference>
<dbReference type="CDD" id="cd06222">
    <property type="entry name" value="RNase_H_like"/>
    <property type="match status" value="1"/>
</dbReference>
<dbReference type="Pfam" id="PF00078">
    <property type="entry name" value="RVT_1"/>
    <property type="match status" value="1"/>
</dbReference>
<dbReference type="SUPFAM" id="SSF56672">
    <property type="entry name" value="DNA/RNA polymerases"/>
    <property type="match status" value="1"/>
</dbReference>
<dbReference type="InterPro" id="IPR044730">
    <property type="entry name" value="RNase_H-like_dom_plant"/>
</dbReference>
<dbReference type="GO" id="GO:0004523">
    <property type="term" value="F:RNA-DNA hybrid ribonuclease activity"/>
    <property type="evidence" value="ECO:0007669"/>
    <property type="project" value="InterPro"/>
</dbReference>
<dbReference type="Gene3D" id="3.30.420.10">
    <property type="entry name" value="Ribonuclease H-like superfamily/Ribonuclease H"/>
    <property type="match status" value="1"/>
</dbReference>